<reference evidence="8" key="2">
    <citation type="journal article" date="2023" name="IMA Fungus">
        <title>Comparative genomic study of the Penicillium genus elucidates a diverse pangenome and 15 lateral gene transfer events.</title>
        <authorList>
            <person name="Petersen C."/>
            <person name="Sorensen T."/>
            <person name="Nielsen M.R."/>
            <person name="Sondergaard T.E."/>
            <person name="Sorensen J.L."/>
            <person name="Fitzpatrick D.A."/>
            <person name="Frisvad J.C."/>
            <person name="Nielsen K.L."/>
        </authorList>
    </citation>
    <scope>NUCLEOTIDE SEQUENCE</scope>
    <source>
        <strain evidence="8">IBT 34128</strain>
    </source>
</reference>
<dbReference type="GO" id="GO:0016020">
    <property type="term" value="C:membrane"/>
    <property type="evidence" value="ECO:0007669"/>
    <property type="project" value="UniProtKB-SubCell"/>
</dbReference>
<accession>A0A9W9F242</accession>
<comment type="similarity">
    <text evidence="5">Belongs to the SAT4 family.</text>
</comment>
<name>A0A9W9F242_9EURO</name>
<dbReference type="AlphaFoldDB" id="A0A9W9F242"/>
<keyword evidence="3 6" id="KW-1133">Transmembrane helix</keyword>
<proteinExistence type="inferred from homology"/>
<feature type="transmembrane region" description="Helical" evidence="6">
    <location>
        <begin position="133"/>
        <end position="155"/>
    </location>
</feature>
<comment type="caution">
    <text evidence="8">The sequence shown here is derived from an EMBL/GenBank/DDBJ whole genome shotgun (WGS) entry which is preliminary data.</text>
</comment>
<dbReference type="GeneID" id="81396733"/>
<evidence type="ECO:0000256" key="4">
    <source>
        <dbReference type="ARBA" id="ARBA00023136"/>
    </source>
</evidence>
<evidence type="ECO:0000256" key="6">
    <source>
        <dbReference type="SAM" id="Phobius"/>
    </source>
</evidence>
<dbReference type="EMBL" id="JAPMSZ010000009">
    <property type="protein sequence ID" value="KAJ5092169.1"/>
    <property type="molecule type" value="Genomic_DNA"/>
</dbReference>
<evidence type="ECO:0000256" key="1">
    <source>
        <dbReference type="ARBA" id="ARBA00004141"/>
    </source>
</evidence>
<sequence>MMGTGWAHRDDQPYSGNGLLAAVATLAAVQIILVALRFYTRHVQRMRYGLDDYLLLLALMGSLARSAIYIMLAKSAGLGYHIDYMAQMPEKLETIRKGIFAIQILDYPFGVTPAKMALILFYVRIFPVRKFQIFAYIVGSVVVALGVAVLFETIFQCRPIPYNWDKTISGGSCVEHTDIYRYVSPVNVVTGVLILVMPMPLVWRLHIPRGQKIALTVVFLLGGLGTVASILRMAVYLVQIKAAMNDPTWYSVELGILTVLEGALLIIAACLVGIWPLVTRIMSRRLSTMLMCNTPQERQHQYWYMRDNQAPSKSQEGLARCRETTEAQREDSWSTPSSLADLEDQRWSVFVDEGVAESRPCRLAGSQNTPYVK</sequence>
<evidence type="ECO:0000313" key="8">
    <source>
        <dbReference type="EMBL" id="KAJ5092169.1"/>
    </source>
</evidence>
<dbReference type="RefSeq" id="XP_056510364.1">
    <property type="nucleotide sequence ID" value="XM_056657564.1"/>
</dbReference>
<feature type="transmembrane region" description="Helical" evidence="6">
    <location>
        <begin position="179"/>
        <end position="201"/>
    </location>
</feature>
<dbReference type="PANTHER" id="PTHR33048:SF47">
    <property type="entry name" value="INTEGRAL MEMBRANE PROTEIN-RELATED"/>
    <property type="match status" value="1"/>
</dbReference>
<evidence type="ECO:0000313" key="9">
    <source>
        <dbReference type="Proteomes" id="UP001141434"/>
    </source>
</evidence>
<dbReference type="PANTHER" id="PTHR33048">
    <property type="entry name" value="PTH11-LIKE INTEGRAL MEMBRANE PROTEIN (AFU_ORTHOLOGUE AFUA_5G11245)"/>
    <property type="match status" value="1"/>
</dbReference>
<reference evidence="8" key="1">
    <citation type="submission" date="2022-11" db="EMBL/GenBank/DDBJ databases">
        <authorList>
            <person name="Petersen C."/>
        </authorList>
    </citation>
    <scope>NUCLEOTIDE SEQUENCE</scope>
    <source>
        <strain evidence="8">IBT 34128</strain>
    </source>
</reference>
<keyword evidence="4 6" id="KW-0472">Membrane</keyword>
<feature type="transmembrane region" description="Helical" evidence="6">
    <location>
        <begin position="213"/>
        <end position="234"/>
    </location>
</feature>
<evidence type="ECO:0000256" key="3">
    <source>
        <dbReference type="ARBA" id="ARBA00022989"/>
    </source>
</evidence>
<evidence type="ECO:0000256" key="2">
    <source>
        <dbReference type="ARBA" id="ARBA00022692"/>
    </source>
</evidence>
<feature type="transmembrane region" description="Helical" evidence="6">
    <location>
        <begin position="254"/>
        <end position="278"/>
    </location>
</feature>
<evidence type="ECO:0000259" key="7">
    <source>
        <dbReference type="Pfam" id="PF20684"/>
    </source>
</evidence>
<evidence type="ECO:0000256" key="5">
    <source>
        <dbReference type="ARBA" id="ARBA00038359"/>
    </source>
</evidence>
<dbReference type="InterPro" id="IPR049326">
    <property type="entry name" value="Rhodopsin_dom_fungi"/>
</dbReference>
<dbReference type="InterPro" id="IPR052337">
    <property type="entry name" value="SAT4-like"/>
</dbReference>
<gene>
    <name evidence="8" type="ORF">NUU61_007039</name>
</gene>
<comment type="subcellular location">
    <subcellularLocation>
        <location evidence="1">Membrane</location>
        <topology evidence="1">Multi-pass membrane protein</topology>
    </subcellularLocation>
</comment>
<dbReference type="Pfam" id="PF20684">
    <property type="entry name" value="Fung_rhodopsin"/>
    <property type="match status" value="1"/>
</dbReference>
<feature type="transmembrane region" description="Helical" evidence="6">
    <location>
        <begin position="98"/>
        <end position="121"/>
    </location>
</feature>
<keyword evidence="9" id="KW-1185">Reference proteome</keyword>
<organism evidence="8 9">
    <name type="scientific">Penicillium alfredii</name>
    <dbReference type="NCBI Taxonomy" id="1506179"/>
    <lineage>
        <taxon>Eukaryota</taxon>
        <taxon>Fungi</taxon>
        <taxon>Dikarya</taxon>
        <taxon>Ascomycota</taxon>
        <taxon>Pezizomycotina</taxon>
        <taxon>Eurotiomycetes</taxon>
        <taxon>Eurotiomycetidae</taxon>
        <taxon>Eurotiales</taxon>
        <taxon>Aspergillaceae</taxon>
        <taxon>Penicillium</taxon>
    </lineage>
</organism>
<keyword evidence="2 6" id="KW-0812">Transmembrane</keyword>
<dbReference type="OrthoDB" id="5417844at2759"/>
<feature type="domain" description="Rhodopsin" evidence="7">
    <location>
        <begin position="36"/>
        <end position="279"/>
    </location>
</feature>
<feature type="transmembrane region" description="Helical" evidence="6">
    <location>
        <begin position="20"/>
        <end position="40"/>
    </location>
</feature>
<protein>
    <recommendedName>
        <fullName evidence="7">Rhodopsin domain-containing protein</fullName>
    </recommendedName>
</protein>
<feature type="transmembrane region" description="Helical" evidence="6">
    <location>
        <begin position="52"/>
        <end position="72"/>
    </location>
</feature>
<dbReference type="Proteomes" id="UP001141434">
    <property type="component" value="Unassembled WGS sequence"/>
</dbReference>